<dbReference type="PRINTS" id="PR01543">
    <property type="entry name" value="ANATRNSFRASE"/>
</dbReference>
<dbReference type="InterPro" id="IPR038765">
    <property type="entry name" value="Papain-like_cys_pep_sf"/>
</dbReference>
<evidence type="ECO:0000313" key="4">
    <source>
        <dbReference type="Proteomes" id="UP000325787"/>
    </source>
</evidence>
<dbReference type="Gene3D" id="3.30.2140.10">
    <property type="entry name" value="Arylamine N-acetyltransferase"/>
    <property type="match status" value="1"/>
</dbReference>
<comment type="similarity">
    <text evidence="1 2">Belongs to the arylamine N-acetyltransferase family.</text>
</comment>
<keyword evidence="3" id="KW-0808">Transferase</keyword>
<gene>
    <name evidence="3" type="ORF">EKG83_30805</name>
</gene>
<accession>A0A5Q0H5C2</accession>
<dbReference type="PANTHER" id="PTHR11786">
    <property type="entry name" value="N-HYDROXYARYLAMINE O-ACETYLTRANSFERASE"/>
    <property type="match status" value="1"/>
</dbReference>
<dbReference type="Pfam" id="PF00797">
    <property type="entry name" value="Acetyltransf_2"/>
    <property type="match status" value="1"/>
</dbReference>
<dbReference type="SUPFAM" id="SSF54001">
    <property type="entry name" value="Cysteine proteinases"/>
    <property type="match status" value="1"/>
</dbReference>
<dbReference type="KEGG" id="ssyi:EKG83_30805"/>
<organism evidence="3 4">
    <name type="scientific">Saccharothrix syringae</name>
    <name type="common">Nocardiopsis syringae</name>
    <dbReference type="NCBI Taxonomy" id="103733"/>
    <lineage>
        <taxon>Bacteria</taxon>
        <taxon>Bacillati</taxon>
        <taxon>Actinomycetota</taxon>
        <taxon>Actinomycetes</taxon>
        <taxon>Pseudonocardiales</taxon>
        <taxon>Pseudonocardiaceae</taxon>
        <taxon>Saccharothrix</taxon>
    </lineage>
</organism>
<dbReference type="Proteomes" id="UP000325787">
    <property type="component" value="Chromosome"/>
</dbReference>
<dbReference type="OrthoDB" id="7181050at2"/>
<reference evidence="4" key="1">
    <citation type="journal article" date="2021" name="Curr. Microbiol.">
        <title>Complete genome of nocamycin-producing strain Saccharothrix syringae NRRL B-16468 reveals the biosynthetic potential for secondary metabolites.</title>
        <authorList>
            <person name="Mo X."/>
            <person name="Yang S."/>
        </authorList>
    </citation>
    <scope>NUCLEOTIDE SEQUENCE [LARGE SCALE GENOMIC DNA]</scope>
    <source>
        <strain evidence="4">ATCC 51364 / DSM 43886 / JCM 6844 / KCTC 9398 / NBRC 14523 / NRRL B-16468 / INA 2240</strain>
    </source>
</reference>
<keyword evidence="4" id="KW-1185">Reference proteome</keyword>
<dbReference type="PANTHER" id="PTHR11786:SF0">
    <property type="entry name" value="ARYLAMINE N-ACETYLTRANSFERASE 4-RELATED"/>
    <property type="match status" value="1"/>
</dbReference>
<dbReference type="InterPro" id="IPR001447">
    <property type="entry name" value="Arylamine_N-AcTrfase"/>
</dbReference>
<dbReference type="GO" id="GO:0016407">
    <property type="term" value="F:acetyltransferase activity"/>
    <property type="evidence" value="ECO:0007669"/>
    <property type="project" value="InterPro"/>
</dbReference>
<dbReference type="EMBL" id="CP034550">
    <property type="protein sequence ID" value="QFZ21193.1"/>
    <property type="molecule type" value="Genomic_DNA"/>
</dbReference>
<dbReference type="AlphaFoldDB" id="A0A5Q0H5C2"/>
<dbReference type="RefSeq" id="WP_033432043.1">
    <property type="nucleotide sequence ID" value="NZ_CP034550.1"/>
</dbReference>
<evidence type="ECO:0000313" key="3">
    <source>
        <dbReference type="EMBL" id="QFZ21193.1"/>
    </source>
</evidence>
<evidence type="ECO:0000256" key="2">
    <source>
        <dbReference type="RuleBase" id="RU003452"/>
    </source>
</evidence>
<dbReference type="Gene3D" id="2.40.128.150">
    <property type="entry name" value="Cysteine proteinases"/>
    <property type="match status" value="1"/>
</dbReference>
<proteinExistence type="inferred from homology"/>
<evidence type="ECO:0000256" key="1">
    <source>
        <dbReference type="ARBA" id="ARBA00006547"/>
    </source>
</evidence>
<name>A0A5Q0H5C2_SACSY</name>
<sequence length="262" mass="29385">MDQRMVRDYLERIGAPMPRAADLGALRALHERHLLTVPFENIYTRMGTPVGLDEDVFVDKVVRLRRGGGCYELNGAFAALLRALGYRVTLLAAAPFKPDGEPMFALDHLVLRVDLDRPWMLDVGFGQGYVFPLAMDTDEPQHDPAGEFRVVPADHGDVDVLFDGAPKYRVEAHPRRWCDFQPSWDWHHASPESFWNTMDLCSLKTPAGRVTLHGNRLITTEAGTTSERLLDDDEVVDVYRGTFGIDLDRPPSAFRRAVAVAG</sequence>
<protein>
    <submittedName>
        <fullName evidence="3">Arylamine N-acetyltransferase</fullName>
    </submittedName>
</protein>